<dbReference type="Pfam" id="PF16119">
    <property type="entry name" value="DUF4835"/>
    <property type="match status" value="1"/>
</dbReference>
<dbReference type="AlphaFoldDB" id="A0A327YWK0"/>
<evidence type="ECO:0000313" key="3">
    <source>
        <dbReference type="Proteomes" id="UP000249620"/>
    </source>
</evidence>
<sequence length="296" mass="33410">MRKVVLVVIFLFSIVNVFSQELNATVSVNFQQVANGNPQLFKNLETQVKEFLNTTKWTTKEYTDVEKIECNFFINVNSFGANNFEATLQVQSSRPVHNSTLSSPILNINDKNFSFRFIEFENLIYDPNSFNSNLISVLAFYANVIVGLDQDSFSELGGTEYLQVASNIVNVAQTSGFKGWNQSEGNNNNRNFLISDILSSTFTPFRQSLYQYHRLGLDVMSEDVKKGKEGVAKGINYLAEVQKTRPNALLTRTFFDAKTDEIVSIFSGGPRVDVTSLVETLNRISPLNSQKWSKIK</sequence>
<feature type="signal peptide" evidence="1">
    <location>
        <begin position="1"/>
        <end position="19"/>
    </location>
</feature>
<name>A0A327YWK0_9FLAO</name>
<gene>
    <name evidence="2" type="ORF">B0I03_101211</name>
</gene>
<accession>A0A327YWK0</accession>
<protein>
    <submittedName>
        <fullName evidence="2">Uncharacterized protein DUF4835</fullName>
    </submittedName>
</protein>
<proteinExistence type="predicted"/>
<evidence type="ECO:0000256" key="1">
    <source>
        <dbReference type="SAM" id="SignalP"/>
    </source>
</evidence>
<dbReference type="InterPro" id="IPR032274">
    <property type="entry name" value="DUF4835"/>
</dbReference>
<keyword evidence="1" id="KW-0732">Signal</keyword>
<dbReference type="EMBL" id="QLMI01000001">
    <property type="protein sequence ID" value="RAK25051.1"/>
    <property type="molecule type" value="Genomic_DNA"/>
</dbReference>
<comment type="caution">
    <text evidence="2">The sequence shown here is derived from an EMBL/GenBank/DDBJ whole genome shotgun (WGS) entry which is preliminary data.</text>
</comment>
<feature type="chain" id="PRO_5016238082" evidence="1">
    <location>
        <begin position="20"/>
        <end position="296"/>
    </location>
</feature>
<dbReference type="Proteomes" id="UP000249620">
    <property type="component" value="Unassembled WGS sequence"/>
</dbReference>
<evidence type="ECO:0000313" key="2">
    <source>
        <dbReference type="EMBL" id="RAK25051.1"/>
    </source>
</evidence>
<reference evidence="2 3" key="1">
    <citation type="submission" date="2018-06" db="EMBL/GenBank/DDBJ databases">
        <title>Genomic Encyclopedia of Type Strains, Phase III (KMG-III): the genomes of soil and plant-associated and newly described type strains.</title>
        <authorList>
            <person name="Whitman W."/>
        </authorList>
    </citation>
    <scope>NUCLEOTIDE SEQUENCE [LARGE SCALE GENOMIC DNA]</scope>
    <source>
        <strain evidence="2 3">CGMCC 1.12398</strain>
    </source>
</reference>
<organism evidence="2 3">
    <name type="scientific">Flavobacterium aquaticum</name>
    <dbReference type="NCBI Taxonomy" id="1236486"/>
    <lineage>
        <taxon>Bacteria</taxon>
        <taxon>Pseudomonadati</taxon>
        <taxon>Bacteroidota</taxon>
        <taxon>Flavobacteriia</taxon>
        <taxon>Flavobacteriales</taxon>
        <taxon>Flavobacteriaceae</taxon>
        <taxon>Flavobacterium</taxon>
    </lineage>
</organism>
<keyword evidence="3" id="KW-1185">Reference proteome</keyword>